<dbReference type="Proteomes" id="UP001597459">
    <property type="component" value="Unassembled WGS sequence"/>
</dbReference>
<comment type="caution">
    <text evidence="1">The sequence shown here is derived from an EMBL/GenBank/DDBJ whole genome shotgun (WGS) entry which is preliminary data.</text>
</comment>
<evidence type="ECO:0000313" key="2">
    <source>
        <dbReference type="Proteomes" id="UP001597459"/>
    </source>
</evidence>
<organism evidence="1 2">
    <name type="scientific">Aquimarina hainanensis</name>
    <dbReference type="NCBI Taxonomy" id="1578017"/>
    <lineage>
        <taxon>Bacteria</taxon>
        <taxon>Pseudomonadati</taxon>
        <taxon>Bacteroidota</taxon>
        <taxon>Flavobacteriia</taxon>
        <taxon>Flavobacteriales</taxon>
        <taxon>Flavobacteriaceae</taxon>
        <taxon>Aquimarina</taxon>
    </lineage>
</organism>
<accession>A0ABW5NAH9</accession>
<proteinExistence type="predicted"/>
<gene>
    <name evidence="1" type="ORF">ACFSTE_12040</name>
</gene>
<evidence type="ECO:0000313" key="1">
    <source>
        <dbReference type="EMBL" id="MFD2591558.1"/>
    </source>
</evidence>
<dbReference type="EMBL" id="JBHULX010000021">
    <property type="protein sequence ID" value="MFD2591558.1"/>
    <property type="molecule type" value="Genomic_DNA"/>
</dbReference>
<reference evidence="2" key="1">
    <citation type="journal article" date="2019" name="Int. J. Syst. Evol. Microbiol.">
        <title>The Global Catalogue of Microorganisms (GCM) 10K type strain sequencing project: providing services to taxonomists for standard genome sequencing and annotation.</title>
        <authorList>
            <consortium name="The Broad Institute Genomics Platform"/>
            <consortium name="The Broad Institute Genome Sequencing Center for Infectious Disease"/>
            <person name="Wu L."/>
            <person name="Ma J."/>
        </authorList>
    </citation>
    <scope>NUCLEOTIDE SEQUENCE [LARGE SCALE GENOMIC DNA]</scope>
    <source>
        <strain evidence="2">KCTC 42423</strain>
    </source>
</reference>
<dbReference type="RefSeq" id="WP_176028742.1">
    <property type="nucleotide sequence ID" value="NZ_JBHSJV010000001.1"/>
</dbReference>
<name>A0ABW5NAH9_9FLAO</name>
<keyword evidence="2" id="KW-1185">Reference proteome</keyword>
<sequence>MKTNINHKYTASNLFEKWFHSYINSLTKLLYPLEDPPVGKLDPSHSNEKLTRIFYK</sequence>
<protein>
    <submittedName>
        <fullName evidence="1">Uncharacterized protein</fullName>
    </submittedName>
</protein>